<dbReference type="GO" id="GO:0016020">
    <property type="term" value="C:membrane"/>
    <property type="evidence" value="ECO:0007669"/>
    <property type="project" value="UniProtKB-SubCell"/>
</dbReference>
<evidence type="ECO:0000256" key="1">
    <source>
        <dbReference type="ARBA" id="ARBA00004141"/>
    </source>
</evidence>
<sequence>MKIILFLIQLIVGAIGISTWCIFLTVLSISMEIGTFISLKVANVSISNIVDQGWKEMNNQSKNFIQKELKCCGLTGLSEFASKLDPIDQSCYYQRQMETDSKYKFSSSSLSSYEPYRTGCKQKLIDWLRKQRKIFIISTCLLLAIQILSIILMLILLKLLQQQNEQLEHEQRFKRQSNIMMIIDDENESPSSPSSTSTTPSSLIFGNKQQKILLQDI</sequence>
<keyword evidence="4 5" id="KW-0472">Membrane</keyword>
<dbReference type="CDD" id="cd03127">
    <property type="entry name" value="tetraspanin_LEL"/>
    <property type="match status" value="1"/>
</dbReference>
<proteinExistence type="predicted"/>
<dbReference type="Pfam" id="PF00335">
    <property type="entry name" value="Tetraspanin"/>
    <property type="match status" value="1"/>
</dbReference>
<dbReference type="SUPFAM" id="SSF48652">
    <property type="entry name" value="Tetraspanin"/>
    <property type="match status" value="1"/>
</dbReference>
<gene>
    <name evidence="6" type="ORF">HUG17_0830</name>
</gene>
<protein>
    <submittedName>
        <fullName evidence="6">Uncharacterized protein</fullName>
    </submittedName>
</protein>
<accession>A0A9D4SKM4</accession>
<organism evidence="6">
    <name type="scientific">Dermatophagoides farinae</name>
    <name type="common">American house dust mite</name>
    <dbReference type="NCBI Taxonomy" id="6954"/>
    <lineage>
        <taxon>Eukaryota</taxon>
        <taxon>Metazoa</taxon>
        <taxon>Ecdysozoa</taxon>
        <taxon>Arthropoda</taxon>
        <taxon>Chelicerata</taxon>
        <taxon>Arachnida</taxon>
        <taxon>Acari</taxon>
        <taxon>Acariformes</taxon>
        <taxon>Sarcoptiformes</taxon>
        <taxon>Astigmata</taxon>
        <taxon>Psoroptidia</taxon>
        <taxon>Analgoidea</taxon>
        <taxon>Pyroglyphidae</taxon>
        <taxon>Dermatophagoidinae</taxon>
        <taxon>Dermatophagoides</taxon>
    </lineage>
</organism>
<reference evidence="6" key="1">
    <citation type="submission" date="2020-06" db="EMBL/GenBank/DDBJ databases">
        <authorList>
            <person name="Ji K."/>
            <person name="Li J."/>
        </authorList>
    </citation>
    <scope>NUCLEOTIDE SEQUENCE</scope>
    <source>
        <strain evidence="6">JKM2019</strain>
        <tissue evidence="6">Whole body</tissue>
    </source>
</reference>
<evidence type="ECO:0000256" key="2">
    <source>
        <dbReference type="ARBA" id="ARBA00022692"/>
    </source>
</evidence>
<keyword evidence="3 5" id="KW-1133">Transmembrane helix</keyword>
<dbReference type="Gene3D" id="1.10.1450.10">
    <property type="entry name" value="Tetraspanin"/>
    <property type="match status" value="1"/>
</dbReference>
<name>A0A9D4SKM4_DERFA</name>
<evidence type="ECO:0000256" key="5">
    <source>
        <dbReference type="SAM" id="Phobius"/>
    </source>
</evidence>
<dbReference type="EMBL" id="SDOV01000001">
    <property type="protein sequence ID" value="KAH7645292.1"/>
    <property type="molecule type" value="Genomic_DNA"/>
</dbReference>
<reference evidence="6" key="2">
    <citation type="journal article" date="2021" name="World Allergy Organ. J.">
        <title>Chromosome-level assembly of Dermatophagoides farinae genome and transcriptome reveals two novel allergens Der f 37 and Der f 39.</title>
        <authorList>
            <person name="Chen J."/>
            <person name="Cai Z."/>
            <person name="Fan D."/>
            <person name="Hu J."/>
            <person name="Hou Y."/>
            <person name="He Y."/>
            <person name="Zhang Z."/>
            <person name="Zhao Z."/>
            <person name="Gao P."/>
            <person name="Hu W."/>
            <person name="Sun J."/>
            <person name="Li J."/>
            <person name="Ji K."/>
        </authorList>
    </citation>
    <scope>NUCLEOTIDE SEQUENCE</scope>
    <source>
        <strain evidence="6">JKM2019</strain>
    </source>
</reference>
<evidence type="ECO:0000256" key="3">
    <source>
        <dbReference type="ARBA" id="ARBA00022989"/>
    </source>
</evidence>
<dbReference type="InterPro" id="IPR008952">
    <property type="entry name" value="Tetraspanin_EC2_sf"/>
</dbReference>
<comment type="subcellular location">
    <subcellularLocation>
        <location evidence="1">Membrane</location>
        <topology evidence="1">Multi-pass membrane protein</topology>
    </subcellularLocation>
</comment>
<dbReference type="Proteomes" id="UP000828236">
    <property type="component" value="Unassembled WGS sequence"/>
</dbReference>
<keyword evidence="2 5" id="KW-0812">Transmembrane</keyword>
<comment type="caution">
    <text evidence="6">The sequence shown here is derived from an EMBL/GenBank/DDBJ whole genome shotgun (WGS) entry which is preliminary data.</text>
</comment>
<dbReference type="AlphaFoldDB" id="A0A9D4SKM4"/>
<evidence type="ECO:0000313" key="6">
    <source>
        <dbReference type="EMBL" id="KAH7645292.1"/>
    </source>
</evidence>
<dbReference type="InterPro" id="IPR018499">
    <property type="entry name" value="Tetraspanin/Peripherin"/>
</dbReference>
<feature type="transmembrane region" description="Helical" evidence="5">
    <location>
        <begin position="134"/>
        <end position="157"/>
    </location>
</feature>
<evidence type="ECO:0000256" key="4">
    <source>
        <dbReference type="ARBA" id="ARBA00023136"/>
    </source>
</evidence>
<feature type="transmembrane region" description="Helical" evidence="5">
    <location>
        <begin position="6"/>
        <end position="30"/>
    </location>
</feature>